<evidence type="ECO:0000313" key="2">
    <source>
        <dbReference type="EMBL" id="OQN99617.1"/>
    </source>
</evidence>
<feature type="compositionally biased region" description="Basic and acidic residues" evidence="1">
    <location>
        <begin position="295"/>
        <end position="309"/>
    </location>
</feature>
<dbReference type="InParanoid" id="A0A1V8SKR1"/>
<dbReference type="EMBL" id="NAJO01000039">
    <property type="protein sequence ID" value="OQN99617.1"/>
    <property type="molecule type" value="Genomic_DNA"/>
</dbReference>
<gene>
    <name evidence="2" type="ORF">B0A48_14759</name>
</gene>
<sequence>MHDVKENCWMELVRADDGCLCKEYQHLKALPLPAYDDFCWLQQAIICVEAGSKVKLVFWWRKGHFKWYTCDGIKITISTRANDPMRKYVQATWHSLQHLRDAEARAEDEYASIEVDCFVRKHNEGQYDEMFTVPAPNVYDLDQLLGLETITSGSAAAGCIFAAVTRGKLVGNWTYEESSPVFPRPMFWGSTFRLASQRGWEAIPNNRFRALGSENGTPFMFTWTNVGPDVVENLQLEDWMLNAAQHKEIPDPEQHDCRSTDTPSTSEDSENDSSEKDNSYRPSRDNGSRAAARTKSVEQSRSRHSDSRYAVETVPVPAGVRAPATVLKLNMKRKRSVQDDTAGECPVVKTEDSQSAPVVKIESLKPEASGTKKTPFDLTDSTVATSAGLTATQSLPSSAKSPAPILAPTSTPSGGFANSTAIDVALSDAAREKAKRVALKKMEVLRQRDAELELSKAELEYEEAS</sequence>
<evidence type="ECO:0000256" key="1">
    <source>
        <dbReference type="SAM" id="MobiDB-lite"/>
    </source>
</evidence>
<evidence type="ECO:0000313" key="3">
    <source>
        <dbReference type="Proteomes" id="UP000192596"/>
    </source>
</evidence>
<comment type="caution">
    <text evidence="2">The sequence shown here is derived from an EMBL/GenBank/DDBJ whole genome shotgun (WGS) entry which is preliminary data.</text>
</comment>
<keyword evidence="3" id="KW-1185">Reference proteome</keyword>
<feature type="compositionally biased region" description="Basic and acidic residues" evidence="1">
    <location>
        <begin position="247"/>
        <end position="259"/>
    </location>
</feature>
<dbReference type="AlphaFoldDB" id="A0A1V8SKR1"/>
<organism evidence="2 3">
    <name type="scientific">Cryoendolithus antarcticus</name>
    <dbReference type="NCBI Taxonomy" id="1507870"/>
    <lineage>
        <taxon>Eukaryota</taxon>
        <taxon>Fungi</taxon>
        <taxon>Dikarya</taxon>
        <taxon>Ascomycota</taxon>
        <taxon>Pezizomycotina</taxon>
        <taxon>Dothideomycetes</taxon>
        <taxon>Dothideomycetidae</taxon>
        <taxon>Cladosporiales</taxon>
        <taxon>Cladosporiaceae</taxon>
        <taxon>Cryoendolithus</taxon>
    </lineage>
</organism>
<feature type="compositionally biased region" description="Polar residues" evidence="1">
    <location>
        <begin position="389"/>
        <end position="400"/>
    </location>
</feature>
<feature type="compositionally biased region" description="Basic and acidic residues" evidence="1">
    <location>
        <begin position="273"/>
        <end position="287"/>
    </location>
</feature>
<feature type="region of interest" description="Disordered" evidence="1">
    <location>
        <begin position="389"/>
        <end position="417"/>
    </location>
</feature>
<accession>A0A1V8SKR1</accession>
<feature type="compositionally biased region" description="Polar residues" evidence="1">
    <location>
        <begin position="408"/>
        <end position="417"/>
    </location>
</feature>
<feature type="region of interest" description="Disordered" evidence="1">
    <location>
        <begin position="247"/>
        <end position="314"/>
    </location>
</feature>
<reference evidence="3" key="1">
    <citation type="submission" date="2017-03" db="EMBL/GenBank/DDBJ databases">
        <title>Genomes of endolithic fungi from Antarctica.</title>
        <authorList>
            <person name="Coleine C."/>
            <person name="Masonjones S."/>
            <person name="Stajich J.E."/>
        </authorList>
    </citation>
    <scope>NUCLEOTIDE SEQUENCE [LARGE SCALE GENOMIC DNA]</scope>
    <source>
        <strain evidence="3">CCFEE 5527</strain>
    </source>
</reference>
<dbReference type="Proteomes" id="UP000192596">
    <property type="component" value="Unassembled WGS sequence"/>
</dbReference>
<name>A0A1V8SKR1_9PEZI</name>
<protein>
    <submittedName>
        <fullName evidence="2">Uncharacterized protein</fullName>
    </submittedName>
</protein>
<proteinExistence type="predicted"/>